<evidence type="ECO:0000313" key="4">
    <source>
        <dbReference type="EMBL" id="WUQ81726.1"/>
    </source>
</evidence>
<dbReference type="InterPro" id="IPR002372">
    <property type="entry name" value="PQQ_rpt_dom"/>
</dbReference>
<name>A0ABZ1TSZ6_9ACTN</name>
<feature type="transmembrane region" description="Helical" evidence="2">
    <location>
        <begin position="115"/>
        <end position="133"/>
    </location>
</feature>
<evidence type="ECO:0000313" key="5">
    <source>
        <dbReference type="Proteomes" id="UP001432222"/>
    </source>
</evidence>
<keyword evidence="2" id="KW-0472">Membrane</keyword>
<protein>
    <submittedName>
        <fullName evidence="4">PQQ-binding-like beta-propeller repeat protein</fullName>
    </submittedName>
</protein>
<sequence>MGELVRRRLSSQPDGRAAVEAFDASPQEPSTQAELCRVLVHVLSAEAPFAVELAALVPVPAPVVPPAPTHPPAPPEPPRIGRDGIIIDGRSRNRGNLALGDQLIQNVRRGDARTVLILIAALALVVAMGYGGTKILTDDSPAPPAASDASGRSATADGLVPDPQGESAGGDPSGTAGPSRTPTSGSSGRSGPAPVRADPPTRFTQVPLGNHTDNDAAVVLDGADLITVADGRELRVTAVRDGRVLAAMTSGGRLPDRPQDDRSATAGVPGRPGLGTSGDRRFAVAAFPLTVPGQGTTTDHFAVEVDILDLGTGKEAGRVRIAEGTASPGAPTVAGVADGRAVVLVPTLAGPPTSYAVDLATGSVVWTLPGFEALLIQGGTVAGASRTRVEGEDRSEVQAVSAKDGTVLWKALADSAGFGLSEFATDKVLATRGNTSTLLSTTTGARLPLRFLDAPGAGINRCWFDGRATTVCSVGRYDGSELTGIDSAGGDVLWRIQFTAGAGERVAPDVTAAWHGAVYGLTRRGEDVVLDARTGQDRELSPGAAPYLVSEYAAVAKGNLYVSAG</sequence>
<keyword evidence="2" id="KW-0812">Transmembrane</keyword>
<feature type="compositionally biased region" description="Basic and acidic residues" evidence="1">
    <location>
        <begin position="254"/>
        <end position="263"/>
    </location>
</feature>
<dbReference type="Proteomes" id="UP001432222">
    <property type="component" value="Chromosome"/>
</dbReference>
<feature type="domain" description="Pyrrolo-quinoline quinone repeat" evidence="3">
    <location>
        <begin position="305"/>
        <end position="439"/>
    </location>
</feature>
<keyword evidence="2" id="KW-1133">Transmembrane helix</keyword>
<dbReference type="EMBL" id="CP108110">
    <property type="protein sequence ID" value="WUQ81726.1"/>
    <property type="molecule type" value="Genomic_DNA"/>
</dbReference>
<dbReference type="InterPro" id="IPR015943">
    <property type="entry name" value="WD40/YVTN_repeat-like_dom_sf"/>
</dbReference>
<dbReference type="Gene3D" id="2.130.10.10">
    <property type="entry name" value="YVTN repeat-like/Quinoprotein amine dehydrogenase"/>
    <property type="match status" value="1"/>
</dbReference>
<evidence type="ECO:0000256" key="1">
    <source>
        <dbReference type="SAM" id="MobiDB-lite"/>
    </source>
</evidence>
<dbReference type="RefSeq" id="WP_328952801.1">
    <property type="nucleotide sequence ID" value="NZ_CP108110.1"/>
</dbReference>
<organism evidence="4 5">
    <name type="scientific">Kitasatospora purpeofusca</name>
    <dbReference type="NCBI Taxonomy" id="67352"/>
    <lineage>
        <taxon>Bacteria</taxon>
        <taxon>Bacillati</taxon>
        <taxon>Actinomycetota</taxon>
        <taxon>Actinomycetes</taxon>
        <taxon>Kitasatosporales</taxon>
        <taxon>Streptomycetaceae</taxon>
        <taxon>Kitasatospora</taxon>
    </lineage>
</organism>
<dbReference type="SUPFAM" id="SSF50998">
    <property type="entry name" value="Quinoprotein alcohol dehydrogenase-like"/>
    <property type="match status" value="1"/>
</dbReference>
<dbReference type="Pfam" id="PF13360">
    <property type="entry name" value="PQQ_2"/>
    <property type="match status" value="1"/>
</dbReference>
<proteinExistence type="predicted"/>
<keyword evidence="5" id="KW-1185">Reference proteome</keyword>
<evidence type="ECO:0000256" key="2">
    <source>
        <dbReference type="SAM" id="Phobius"/>
    </source>
</evidence>
<feature type="region of interest" description="Disordered" evidence="1">
    <location>
        <begin position="140"/>
        <end position="213"/>
    </location>
</feature>
<feature type="region of interest" description="Disordered" evidence="1">
    <location>
        <begin position="249"/>
        <end position="279"/>
    </location>
</feature>
<dbReference type="InterPro" id="IPR011047">
    <property type="entry name" value="Quinoprotein_ADH-like_sf"/>
</dbReference>
<gene>
    <name evidence="4" type="ORF">OHA16_01335</name>
</gene>
<feature type="compositionally biased region" description="Low complexity" evidence="1">
    <location>
        <begin position="173"/>
        <end position="194"/>
    </location>
</feature>
<accession>A0ABZ1TSZ6</accession>
<evidence type="ECO:0000259" key="3">
    <source>
        <dbReference type="Pfam" id="PF13360"/>
    </source>
</evidence>
<reference evidence="4" key="1">
    <citation type="submission" date="2022-10" db="EMBL/GenBank/DDBJ databases">
        <title>The complete genomes of actinobacterial strains from the NBC collection.</title>
        <authorList>
            <person name="Joergensen T.S."/>
            <person name="Alvarez Arevalo M."/>
            <person name="Sterndorff E.B."/>
            <person name="Faurdal D."/>
            <person name="Vuksanovic O."/>
            <person name="Mourched A.-S."/>
            <person name="Charusanti P."/>
            <person name="Shaw S."/>
            <person name="Blin K."/>
            <person name="Weber T."/>
        </authorList>
    </citation>
    <scope>NUCLEOTIDE SEQUENCE</scope>
    <source>
        <strain evidence="4">NBC_00222</strain>
    </source>
</reference>